<evidence type="ECO:0000259" key="1">
    <source>
        <dbReference type="Pfam" id="PF09862"/>
    </source>
</evidence>
<proteinExistence type="predicted"/>
<evidence type="ECO:0000259" key="2">
    <source>
        <dbReference type="Pfam" id="PF22747"/>
    </source>
</evidence>
<reference evidence="3 4" key="1">
    <citation type="journal article" date="2016" name="Nat. Commun.">
        <title>Thousands of microbial genomes shed light on interconnected biogeochemical processes in an aquifer system.</title>
        <authorList>
            <person name="Anantharaman K."/>
            <person name="Brown C.T."/>
            <person name="Hug L.A."/>
            <person name="Sharon I."/>
            <person name="Castelle C.J."/>
            <person name="Probst A.J."/>
            <person name="Thomas B.C."/>
            <person name="Singh A."/>
            <person name="Wilkins M.J."/>
            <person name="Karaoz U."/>
            <person name="Brodie E.L."/>
            <person name="Williams K.H."/>
            <person name="Hubbard S.S."/>
            <person name="Banfield J.F."/>
        </authorList>
    </citation>
    <scope>NUCLEOTIDE SEQUENCE [LARGE SCALE GENOMIC DNA]</scope>
</reference>
<feature type="domain" description="DUF2089" evidence="1">
    <location>
        <begin position="41"/>
        <end position="86"/>
    </location>
</feature>
<comment type="caution">
    <text evidence="3">The sequence shown here is derived from an EMBL/GenBank/DDBJ whole genome shotgun (WGS) entry which is preliminary data.</text>
</comment>
<dbReference type="EMBL" id="MEUM01000159">
    <property type="protein sequence ID" value="OGC38954.1"/>
    <property type="molecule type" value="Genomic_DNA"/>
</dbReference>
<organism evidence="3 4">
    <name type="scientific">candidate division WOR-3 bacterium RBG_13_43_14</name>
    <dbReference type="NCBI Taxonomy" id="1802590"/>
    <lineage>
        <taxon>Bacteria</taxon>
        <taxon>Bacteria division WOR-3</taxon>
    </lineage>
</organism>
<dbReference type="Pfam" id="PF22747">
    <property type="entry name" value="Zn_ribbon_DUF2089"/>
    <property type="match status" value="1"/>
</dbReference>
<evidence type="ECO:0008006" key="5">
    <source>
        <dbReference type="Google" id="ProtNLM"/>
    </source>
</evidence>
<protein>
    <recommendedName>
        <fullName evidence="5">DUF2089 domain-containing protein</fullName>
    </recommendedName>
</protein>
<dbReference type="InterPro" id="IPR018658">
    <property type="entry name" value="DUF2089"/>
</dbReference>
<accession>A0A1F4U1X1</accession>
<dbReference type="AlphaFoldDB" id="A0A1F4U1X1"/>
<gene>
    <name evidence="3" type="ORF">A2Y85_05995</name>
</gene>
<feature type="domain" description="DUF2089" evidence="2">
    <location>
        <begin position="8"/>
        <end position="39"/>
    </location>
</feature>
<name>A0A1F4U1X1_UNCW3</name>
<evidence type="ECO:0000313" key="4">
    <source>
        <dbReference type="Proteomes" id="UP000177025"/>
    </source>
</evidence>
<dbReference type="Pfam" id="PF09862">
    <property type="entry name" value="DUF2089"/>
    <property type="match status" value="1"/>
</dbReference>
<dbReference type="InterPro" id="IPR053957">
    <property type="entry name" value="DUF2089_Zn_ribbon"/>
</dbReference>
<dbReference type="Proteomes" id="UP000177025">
    <property type="component" value="Unassembled WGS sequence"/>
</dbReference>
<evidence type="ECO:0000313" key="3">
    <source>
        <dbReference type="EMBL" id="OGC38954.1"/>
    </source>
</evidence>
<sequence length="121" mass="13858">MNIKIFNCPSCDGKMVISELKCPKCDLRVKKDFEPCEFCQLSDESFEFLKVFLRTQGKITEMEKVLGISYPTIKAKIESLLKELKLTPFETLDNTNPIDALAQGKLSVDEVVVILKQRRKK</sequence>